<feature type="transmembrane region" description="Helical" evidence="1">
    <location>
        <begin position="51"/>
        <end position="76"/>
    </location>
</feature>
<keyword evidence="1" id="KW-0812">Transmembrane</keyword>
<evidence type="ECO:0000256" key="1">
    <source>
        <dbReference type="SAM" id="Phobius"/>
    </source>
</evidence>
<evidence type="ECO:0008006" key="4">
    <source>
        <dbReference type="Google" id="ProtNLM"/>
    </source>
</evidence>
<evidence type="ECO:0000313" key="3">
    <source>
        <dbReference type="Proteomes" id="UP000824321"/>
    </source>
</evidence>
<organism evidence="2 3">
    <name type="scientific">Qipengyuania gelatinilytica</name>
    <dbReference type="NCBI Taxonomy" id="2867231"/>
    <lineage>
        <taxon>Bacteria</taxon>
        <taxon>Pseudomonadati</taxon>
        <taxon>Pseudomonadota</taxon>
        <taxon>Alphaproteobacteria</taxon>
        <taxon>Sphingomonadales</taxon>
        <taxon>Erythrobacteraceae</taxon>
        <taxon>Qipengyuania</taxon>
    </lineage>
</organism>
<reference evidence="2 3" key="1">
    <citation type="submission" date="2021-08" db="EMBL/GenBank/DDBJ databases">
        <title>Comparative Genomics Analysis of the Genus Qipengyuania Reveals Extensive Genetic Diversity and Metabolic Versatility, Including the Description of Fifteen Novel Species.</title>
        <authorList>
            <person name="Liu Y."/>
        </authorList>
    </citation>
    <scope>NUCLEOTIDE SEQUENCE [LARGE SCALE GENOMIC DNA]</scope>
    <source>
        <strain evidence="2 3">1NDH1</strain>
    </source>
</reference>
<protein>
    <recommendedName>
        <fullName evidence="4">CPBP family intramembrane metalloprotease</fullName>
    </recommendedName>
</protein>
<gene>
    <name evidence="2" type="ORF">K3136_05845</name>
</gene>
<keyword evidence="1" id="KW-1133">Transmembrane helix</keyword>
<sequence>MRARQSAIGGAIGGAFILIEILLILPAFVGASIIDWMLIVVPNLIDTVLCIFTNGLIASIAAHAFHNAIIVLIILFQYVN</sequence>
<keyword evidence="3" id="KW-1185">Reference proteome</keyword>
<name>A0ABX9A595_9SPHN</name>
<dbReference type="EMBL" id="CP081294">
    <property type="protein sequence ID" value="QZD96211.1"/>
    <property type="molecule type" value="Genomic_DNA"/>
</dbReference>
<dbReference type="Proteomes" id="UP000824321">
    <property type="component" value="Chromosome"/>
</dbReference>
<dbReference type="RefSeq" id="WP_221431935.1">
    <property type="nucleotide sequence ID" value="NZ_CP081294.1"/>
</dbReference>
<feature type="transmembrane region" description="Helical" evidence="1">
    <location>
        <begin position="12"/>
        <end position="39"/>
    </location>
</feature>
<evidence type="ECO:0000313" key="2">
    <source>
        <dbReference type="EMBL" id="QZD96211.1"/>
    </source>
</evidence>
<accession>A0ABX9A595</accession>
<proteinExistence type="predicted"/>
<keyword evidence="1" id="KW-0472">Membrane</keyword>